<proteinExistence type="predicted"/>
<dbReference type="PANTHER" id="PTHR33930:SF2">
    <property type="entry name" value="BLR3452 PROTEIN"/>
    <property type="match status" value="1"/>
</dbReference>
<evidence type="ECO:0000259" key="1">
    <source>
        <dbReference type="Pfam" id="PF02627"/>
    </source>
</evidence>
<dbReference type="InterPro" id="IPR004675">
    <property type="entry name" value="AhpD_core"/>
</dbReference>
<dbReference type="GO" id="GO:0051920">
    <property type="term" value="F:peroxiredoxin activity"/>
    <property type="evidence" value="ECO:0007669"/>
    <property type="project" value="InterPro"/>
</dbReference>
<reference evidence="2" key="1">
    <citation type="submission" date="2020-08" db="EMBL/GenBank/DDBJ databases">
        <title>Genomic Encyclopedia of Type Strains, Phase IV (KMG-V): Genome sequencing to study the core and pangenomes of soil and plant-associated prokaryotes.</title>
        <authorList>
            <person name="Whitman W."/>
        </authorList>
    </citation>
    <scope>NUCLEOTIDE SEQUENCE [LARGE SCALE GENOMIC DNA]</scope>
    <source>
        <strain evidence="2">M8UP27</strain>
    </source>
</reference>
<dbReference type="Gene3D" id="1.20.1290.10">
    <property type="entry name" value="AhpD-like"/>
    <property type="match status" value="1"/>
</dbReference>
<dbReference type="NCBIfam" id="TIGR00778">
    <property type="entry name" value="ahpD_dom"/>
    <property type="match status" value="1"/>
</dbReference>
<dbReference type="InterPro" id="IPR003779">
    <property type="entry name" value="CMD-like"/>
</dbReference>
<dbReference type="PANTHER" id="PTHR33930">
    <property type="entry name" value="ALKYL HYDROPEROXIDE REDUCTASE AHPD"/>
    <property type="match status" value="1"/>
</dbReference>
<name>A0A7W8IL63_9BACT</name>
<dbReference type="AlphaFoldDB" id="A0A7W8IL63"/>
<feature type="domain" description="Carboxymuconolactone decarboxylase-like" evidence="1">
    <location>
        <begin position="29"/>
        <end position="108"/>
    </location>
</feature>
<gene>
    <name evidence="2" type="ORF">HDF09_003816</name>
</gene>
<accession>A0A7W8IL63</accession>
<dbReference type="EMBL" id="JACHDY010000006">
    <property type="protein sequence ID" value="MBB5319117.1"/>
    <property type="molecule type" value="Genomic_DNA"/>
</dbReference>
<comment type="caution">
    <text evidence="2">The sequence shown here is derived from an EMBL/GenBank/DDBJ whole genome shotgun (WGS) entry which is preliminary data.</text>
</comment>
<sequence length="115" mass="12154">MRYLTLDGRDAMYDMANLKKLSVLGEGAPEAMKAFWAFDKAALKDGVVPKKYKELMAVAVALTTQCPYCLEIHRAVAVTAGATQEELAETALVAAALRAGAAVTHATHLMGGGKS</sequence>
<dbReference type="Proteomes" id="UP000568106">
    <property type="component" value="Unassembled WGS sequence"/>
</dbReference>
<dbReference type="InterPro" id="IPR029032">
    <property type="entry name" value="AhpD-like"/>
</dbReference>
<keyword evidence="3" id="KW-1185">Reference proteome</keyword>
<organism evidence="2 3">
    <name type="scientific">Tunturiibacter empetritectus</name>
    <dbReference type="NCBI Taxonomy" id="3069691"/>
    <lineage>
        <taxon>Bacteria</taxon>
        <taxon>Pseudomonadati</taxon>
        <taxon>Acidobacteriota</taxon>
        <taxon>Terriglobia</taxon>
        <taxon>Terriglobales</taxon>
        <taxon>Acidobacteriaceae</taxon>
        <taxon>Tunturiibacter</taxon>
    </lineage>
</organism>
<evidence type="ECO:0000313" key="2">
    <source>
        <dbReference type="EMBL" id="MBB5319117.1"/>
    </source>
</evidence>
<dbReference type="Pfam" id="PF02627">
    <property type="entry name" value="CMD"/>
    <property type="match status" value="1"/>
</dbReference>
<dbReference type="SUPFAM" id="SSF69118">
    <property type="entry name" value="AhpD-like"/>
    <property type="match status" value="1"/>
</dbReference>
<protein>
    <submittedName>
        <fullName evidence="2">AhpD family alkylhydroperoxidase</fullName>
    </submittedName>
</protein>
<evidence type="ECO:0000313" key="3">
    <source>
        <dbReference type="Proteomes" id="UP000568106"/>
    </source>
</evidence>